<organism evidence="1 2">
    <name type="scientific">Anas platyrhynchos</name>
    <name type="common">Mallard</name>
    <name type="synonym">Anas boschas</name>
    <dbReference type="NCBI Taxonomy" id="8839"/>
    <lineage>
        <taxon>Eukaryota</taxon>
        <taxon>Metazoa</taxon>
        <taxon>Chordata</taxon>
        <taxon>Craniata</taxon>
        <taxon>Vertebrata</taxon>
        <taxon>Euteleostomi</taxon>
        <taxon>Archelosauria</taxon>
        <taxon>Archosauria</taxon>
        <taxon>Dinosauria</taxon>
        <taxon>Saurischia</taxon>
        <taxon>Theropoda</taxon>
        <taxon>Coelurosauria</taxon>
        <taxon>Aves</taxon>
        <taxon>Neognathae</taxon>
        <taxon>Galloanserae</taxon>
        <taxon>Anseriformes</taxon>
        <taxon>Anatidae</taxon>
        <taxon>Anatinae</taxon>
        <taxon>Anas</taxon>
    </lineage>
</organism>
<evidence type="ECO:0000313" key="1">
    <source>
        <dbReference type="EMBL" id="EOB03655.1"/>
    </source>
</evidence>
<protein>
    <submittedName>
        <fullName evidence="1">Uncharacterized protein</fullName>
    </submittedName>
</protein>
<gene>
    <name evidence="1" type="ORF">Anapl_02462</name>
</gene>
<evidence type="ECO:0000313" key="2">
    <source>
        <dbReference type="Proteomes" id="UP000296049"/>
    </source>
</evidence>
<proteinExistence type="predicted"/>
<reference evidence="2" key="1">
    <citation type="journal article" date="2013" name="Nat. Genet.">
        <title>The duck genome and transcriptome provide insight into an avian influenza virus reservoir species.</title>
        <authorList>
            <person name="Huang Y."/>
            <person name="Li Y."/>
            <person name="Burt D.W."/>
            <person name="Chen H."/>
            <person name="Zhang Y."/>
            <person name="Qian W."/>
            <person name="Kim H."/>
            <person name="Gan S."/>
            <person name="Zhao Y."/>
            <person name="Li J."/>
            <person name="Yi K."/>
            <person name="Feng H."/>
            <person name="Zhu P."/>
            <person name="Li B."/>
            <person name="Liu Q."/>
            <person name="Fairley S."/>
            <person name="Magor K.E."/>
            <person name="Du Z."/>
            <person name="Hu X."/>
            <person name="Goodman L."/>
            <person name="Tafer H."/>
            <person name="Vignal A."/>
            <person name="Lee T."/>
            <person name="Kim K.W."/>
            <person name="Sheng Z."/>
            <person name="An Y."/>
            <person name="Searle S."/>
            <person name="Herrero J."/>
            <person name="Groenen M.A."/>
            <person name="Crooijmans R.P."/>
            <person name="Faraut T."/>
            <person name="Cai Q."/>
            <person name="Webster R.G."/>
            <person name="Aldridge J.R."/>
            <person name="Warren W.C."/>
            <person name="Bartschat S."/>
            <person name="Kehr S."/>
            <person name="Marz M."/>
            <person name="Stadler P.F."/>
            <person name="Smith J."/>
            <person name="Kraus R.H."/>
            <person name="Zhao Y."/>
            <person name="Ren L."/>
            <person name="Fei J."/>
            <person name="Morisson M."/>
            <person name="Kaiser P."/>
            <person name="Griffin D.K."/>
            <person name="Rao M."/>
            <person name="Pitel F."/>
            <person name="Wang J."/>
            <person name="Li N."/>
        </authorList>
    </citation>
    <scope>NUCLEOTIDE SEQUENCE [LARGE SCALE GENOMIC DNA]</scope>
</reference>
<dbReference type="EMBL" id="KB742845">
    <property type="protein sequence ID" value="EOB03655.1"/>
    <property type="molecule type" value="Genomic_DNA"/>
</dbReference>
<sequence>MRVPFGTCEQKIGETAVLRYREKKDLIKRLPFSWQVVSLVPWDNIQICPEWRLCSCLGALTGLKASLQLGQQPKLSLELVGDAVLLLHPPGPGHGAGELKDQSSVRYVSVLVVTWGDFHDIANGQSGPRVLCHSTGQIQSHVMDLKVQGERRSWAQACIPRLVTAPGLFSSFSTPGSCYTKPMKP</sequence>
<keyword evidence="2" id="KW-1185">Reference proteome</keyword>
<accession>R0LPJ3</accession>
<name>R0LPJ3_ANAPL</name>
<dbReference type="Proteomes" id="UP000296049">
    <property type="component" value="Unassembled WGS sequence"/>
</dbReference>
<dbReference type="AlphaFoldDB" id="R0LPJ3"/>